<evidence type="ECO:0000256" key="1">
    <source>
        <dbReference type="SAM" id="Coils"/>
    </source>
</evidence>
<organism evidence="2 3">
    <name type="scientific">Buddleja alternifolia</name>
    <dbReference type="NCBI Taxonomy" id="168488"/>
    <lineage>
        <taxon>Eukaryota</taxon>
        <taxon>Viridiplantae</taxon>
        <taxon>Streptophyta</taxon>
        <taxon>Embryophyta</taxon>
        <taxon>Tracheophyta</taxon>
        <taxon>Spermatophyta</taxon>
        <taxon>Magnoliopsida</taxon>
        <taxon>eudicotyledons</taxon>
        <taxon>Gunneridae</taxon>
        <taxon>Pentapetalae</taxon>
        <taxon>asterids</taxon>
        <taxon>lamiids</taxon>
        <taxon>Lamiales</taxon>
        <taxon>Scrophulariaceae</taxon>
        <taxon>Buddlejeae</taxon>
        <taxon>Buddleja</taxon>
    </lineage>
</organism>
<evidence type="ECO:0000313" key="2">
    <source>
        <dbReference type="EMBL" id="KAG8364377.1"/>
    </source>
</evidence>
<keyword evidence="3" id="KW-1185">Reference proteome</keyword>
<proteinExistence type="predicted"/>
<protein>
    <submittedName>
        <fullName evidence="2">Uncharacterized protein</fullName>
    </submittedName>
</protein>
<dbReference type="EMBL" id="WHWC01000019">
    <property type="protein sequence ID" value="KAG8364377.1"/>
    <property type="molecule type" value="Genomic_DNA"/>
</dbReference>
<evidence type="ECO:0000313" key="3">
    <source>
        <dbReference type="Proteomes" id="UP000826271"/>
    </source>
</evidence>
<keyword evidence="1" id="KW-0175">Coiled coil</keyword>
<dbReference type="Proteomes" id="UP000826271">
    <property type="component" value="Unassembled WGS sequence"/>
</dbReference>
<reference evidence="2" key="1">
    <citation type="submission" date="2019-10" db="EMBL/GenBank/DDBJ databases">
        <authorList>
            <person name="Zhang R."/>
            <person name="Pan Y."/>
            <person name="Wang J."/>
            <person name="Ma R."/>
            <person name="Yu S."/>
        </authorList>
    </citation>
    <scope>NUCLEOTIDE SEQUENCE</scope>
    <source>
        <strain evidence="2">LA-IB0</strain>
        <tissue evidence="2">Leaf</tissue>
    </source>
</reference>
<accession>A0AAV6W761</accession>
<comment type="caution">
    <text evidence="2">The sequence shown here is derived from an EMBL/GenBank/DDBJ whole genome shotgun (WGS) entry which is preliminary data.</text>
</comment>
<feature type="coiled-coil region" evidence="1">
    <location>
        <begin position="51"/>
        <end position="107"/>
    </location>
</feature>
<name>A0AAV6W761_9LAMI</name>
<sequence length="146" mass="16735">MAMGAPLEDACHLAQRYDWMRQEAEIQAVEVARKQAKVREGTSHPDMALKLEASEAKLHDLKSNVATLGREAMLIWIFSVEVERTYHQRALQILDQLEGEIMSERQRIEAAPSPSMDSMSTPPSYEDLLHQCRTEQLIVWGIFLER</sequence>
<dbReference type="AlphaFoldDB" id="A0AAV6W761"/>
<gene>
    <name evidence="2" type="ORF">BUALT_Bualt19G0122500</name>
</gene>